<protein>
    <recommendedName>
        <fullName evidence="10">Fatty acyl-CoA reductase</fullName>
        <ecNumber evidence="10">1.2.1.84</ecNumber>
    </recommendedName>
</protein>
<proteinExistence type="inferred from homology"/>
<dbReference type="GO" id="GO:0102965">
    <property type="term" value="F:alcohol-forming long-chain fatty acyl-CoA reductase activity"/>
    <property type="evidence" value="ECO:0007669"/>
    <property type="project" value="UniProtKB-EC"/>
</dbReference>
<dbReference type="InterPro" id="IPR013120">
    <property type="entry name" value="FAR_NAD-bd"/>
</dbReference>
<dbReference type="InterPro" id="IPR026055">
    <property type="entry name" value="FAR"/>
</dbReference>
<evidence type="ECO:0000259" key="12">
    <source>
        <dbReference type="Pfam" id="PF07993"/>
    </source>
</evidence>
<keyword evidence="5 10" id="KW-0521">NADP</keyword>
<name>A0AAW2HV41_9NEOP</name>
<evidence type="ECO:0000256" key="8">
    <source>
        <dbReference type="ARBA" id="ARBA00023136"/>
    </source>
</evidence>
<evidence type="ECO:0000259" key="11">
    <source>
        <dbReference type="Pfam" id="PF03015"/>
    </source>
</evidence>
<keyword evidence="4 10" id="KW-0812">Transmembrane</keyword>
<accession>A0AAW2HV41</accession>
<sequence>MEGDLTTKLHRKQSEKLFNGELKKTFYKQKAPERRFTWGAGLTKEIDNTGQFIKKTAEVPSCCLDPKEEQSEIQEFFRGCDVLITGATGFMGKILIEKLLVSCPNIGKIYLLIREKKGKSFDERFDILFREDVFVRLRELVPNFREKITAIKGDCSVPRLGLSDEDYDMLTKRVSVIFHGAATVRFDEPLKVAAHINVRGVWEMMKFAKQCSSLKSIMHVSTTYSNCTATNNEVVEGFYPPSYDYKRLLDLVDNEPEEDIVKMTPAFIKPWPNTYAFTKQIGEDIVRREGQGLPIGIFRPAIVVATYKEPIRGWSDNIYGPTGVIVGAGTGVLRVIQGDTNNDANLVPVDMVVNGLIAAAYRVSENFKQGKKSIDLFNYVSTVRNPQTWGEFSYWNGMYGKNWPTMLAIWYSSFRLVKYKPVYLLLHFLLHVVPAYLMDAGLVLVGKQPRMVKVYKKIRKFNVVLSFFSTKQFHFTDDNVHKLWGSLSRKDQEIFPFDIADLDWDYFAQGHLLGLRVYLVKDDIDTLHKARLRWKRLHLLHRGLQAFLVLLLSWLLLTLFRLTSN</sequence>
<dbReference type="GO" id="GO:0035336">
    <property type="term" value="P:long-chain fatty-acyl-CoA metabolic process"/>
    <property type="evidence" value="ECO:0007669"/>
    <property type="project" value="TreeGrafter"/>
</dbReference>
<dbReference type="PANTHER" id="PTHR11011">
    <property type="entry name" value="MALE STERILITY PROTEIN 2-RELATED"/>
    <property type="match status" value="1"/>
</dbReference>
<dbReference type="GO" id="GO:0016020">
    <property type="term" value="C:membrane"/>
    <property type="evidence" value="ECO:0007669"/>
    <property type="project" value="UniProtKB-SubCell"/>
</dbReference>
<dbReference type="CDD" id="cd05236">
    <property type="entry name" value="FAR-N_SDR_e"/>
    <property type="match status" value="1"/>
</dbReference>
<keyword evidence="10" id="KW-0560">Oxidoreductase</keyword>
<feature type="domain" description="Thioester reductase (TE)" evidence="12">
    <location>
        <begin position="84"/>
        <end position="354"/>
    </location>
</feature>
<dbReference type="Pfam" id="PF07993">
    <property type="entry name" value="NAD_binding_4"/>
    <property type="match status" value="1"/>
</dbReference>
<comment type="similarity">
    <text evidence="2 10">Belongs to the fatty acyl-CoA reductase family.</text>
</comment>
<dbReference type="AlphaFoldDB" id="A0AAW2HV41"/>
<evidence type="ECO:0000256" key="9">
    <source>
        <dbReference type="ARBA" id="ARBA00052530"/>
    </source>
</evidence>
<evidence type="ECO:0000256" key="2">
    <source>
        <dbReference type="ARBA" id="ARBA00005928"/>
    </source>
</evidence>
<dbReference type="GO" id="GO:0080019">
    <property type="term" value="F:alcohol-forming very long-chain fatty acyl-CoA reductase activity"/>
    <property type="evidence" value="ECO:0007669"/>
    <property type="project" value="InterPro"/>
</dbReference>
<keyword evidence="6 10" id="KW-1133">Transmembrane helix</keyword>
<feature type="transmembrane region" description="Helical" evidence="10">
    <location>
        <begin position="422"/>
        <end position="446"/>
    </location>
</feature>
<dbReference type="Pfam" id="PF03015">
    <property type="entry name" value="Sterile"/>
    <property type="match status" value="1"/>
</dbReference>
<dbReference type="InterPro" id="IPR033640">
    <property type="entry name" value="FAR_C"/>
</dbReference>
<feature type="transmembrane region" description="Helical" evidence="10">
    <location>
        <begin position="539"/>
        <end position="560"/>
    </location>
</feature>
<keyword evidence="8 10" id="KW-0472">Membrane</keyword>
<comment type="function">
    <text evidence="10">Catalyzes the reduction of fatty acyl-CoA to fatty alcohols.</text>
</comment>
<evidence type="ECO:0000256" key="5">
    <source>
        <dbReference type="ARBA" id="ARBA00022857"/>
    </source>
</evidence>
<evidence type="ECO:0000256" key="6">
    <source>
        <dbReference type="ARBA" id="ARBA00022989"/>
    </source>
</evidence>
<dbReference type="EMBL" id="JARGDH010000003">
    <property type="protein sequence ID" value="KAL0273819.1"/>
    <property type="molecule type" value="Genomic_DNA"/>
</dbReference>
<evidence type="ECO:0000256" key="3">
    <source>
        <dbReference type="ARBA" id="ARBA00022516"/>
    </source>
</evidence>
<dbReference type="InterPro" id="IPR036291">
    <property type="entry name" value="NAD(P)-bd_dom_sf"/>
</dbReference>
<evidence type="ECO:0000256" key="4">
    <source>
        <dbReference type="ARBA" id="ARBA00022692"/>
    </source>
</evidence>
<dbReference type="SUPFAM" id="SSF51735">
    <property type="entry name" value="NAD(P)-binding Rossmann-fold domains"/>
    <property type="match status" value="1"/>
</dbReference>
<comment type="caution">
    <text evidence="13">The sequence shown here is derived from an EMBL/GenBank/DDBJ whole genome shotgun (WGS) entry which is preliminary data.</text>
</comment>
<evidence type="ECO:0000256" key="10">
    <source>
        <dbReference type="RuleBase" id="RU363097"/>
    </source>
</evidence>
<dbReference type="FunFam" id="3.40.50.720:FF:000143">
    <property type="entry name" value="Fatty acyl-CoA reductase"/>
    <property type="match status" value="1"/>
</dbReference>
<dbReference type="EC" id="1.2.1.84" evidence="10"/>
<dbReference type="Gene3D" id="3.40.50.720">
    <property type="entry name" value="NAD(P)-binding Rossmann-like Domain"/>
    <property type="match status" value="1"/>
</dbReference>
<evidence type="ECO:0000313" key="13">
    <source>
        <dbReference type="EMBL" id="KAL0273819.1"/>
    </source>
</evidence>
<dbReference type="PANTHER" id="PTHR11011:SF60">
    <property type="entry name" value="FATTY ACYL-COA REDUCTASE-RELATED"/>
    <property type="match status" value="1"/>
</dbReference>
<keyword evidence="7 10" id="KW-0443">Lipid metabolism</keyword>
<keyword evidence="3 10" id="KW-0444">Lipid biosynthesis</keyword>
<comment type="catalytic activity">
    <reaction evidence="9 10">
        <text>a long-chain fatty acyl-CoA + 2 NADPH + 2 H(+) = a long-chain primary fatty alcohol + 2 NADP(+) + CoA</text>
        <dbReference type="Rhea" id="RHEA:52716"/>
        <dbReference type="ChEBI" id="CHEBI:15378"/>
        <dbReference type="ChEBI" id="CHEBI:57287"/>
        <dbReference type="ChEBI" id="CHEBI:57783"/>
        <dbReference type="ChEBI" id="CHEBI:58349"/>
        <dbReference type="ChEBI" id="CHEBI:77396"/>
        <dbReference type="ChEBI" id="CHEBI:83139"/>
        <dbReference type="EC" id="1.2.1.84"/>
    </reaction>
</comment>
<evidence type="ECO:0000256" key="7">
    <source>
        <dbReference type="ARBA" id="ARBA00023098"/>
    </source>
</evidence>
<dbReference type="GO" id="GO:0005777">
    <property type="term" value="C:peroxisome"/>
    <property type="evidence" value="ECO:0007669"/>
    <property type="project" value="TreeGrafter"/>
</dbReference>
<comment type="subcellular location">
    <subcellularLocation>
        <location evidence="1">Membrane</location>
        <topology evidence="1">Multi-pass membrane protein</topology>
    </subcellularLocation>
</comment>
<dbReference type="CDD" id="cd09071">
    <property type="entry name" value="FAR_C"/>
    <property type="match status" value="1"/>
</dbReference>
<feature type="domain" description="Fatty acyl-CoA reductase C-terminal" evidence="11">
    <location>
        <begin position="430"/>
        <end position="522"/>
    </location>
</feature>
<reference evidence="13" key="1">
    <citation type="journal article" date="2024" name="Gigascience">
        <title>Chromosome-level genome of the poultry shaft louse Menopon gallinae provides insight into the host-switching and adaptive evolution of parasitic lice.</title>
        <authorList>
            <person name="Xu Y."/>
            <person name="Ma L."/>
            <person name="Liu S."/>
            <person name="Liang Y."/>
            <person name="Liu Q."/>
            <person name="He Z."/>
            <person name="Tian L."/>
            <person name="Duan Y."/>
            <person name="Cai W."/>
            <person name="Li H."/>
            <person name="Song F."/>
        </authorList>
    </citation>
    <scope>NUCLEOTIDE SEQUENCE</scope>
    <source>
        <strain evidence="13">Cailab_2023a</strain>
    </source>
</reference>
<evidence type="ECO:0000256" key="1">
    <source>
        <dbReference type="ARBA" id="ARBA00004141"/>
    </source>
</evidence>
<gene>
    <name evidence="13" type="ORF">PYX00_006400</name>
</gene>
<organism evidence="13">
    <name type="scientific">Menopon gallinae</name>
    <name type="common">poultry shaft louse</name>
    <dbReference type="NCBI Taxonomy" id="328185"/>
    <lineage>
        <taxon>Eukaryota</taxon>
        <taxon>Metazoa</taxon>
        <taxon>Ecdysozoa</taxon>
        <taxon>Arthropoda</taxon>
        <taxon>Hexapoda</taxon>
        <taxon>Insecta</taxon>
        <taxon>Pterygota</taxon>
        <taxon>Neoptera</taxon>
        <taxon>Paraneoptera</taxon>
        <taxon>Psocodea</taxon>
        <taxon>Troctomorpha</taxon>
        <taxon>Phthiraptera</taxon>
        <taxon>Amblycera</taxon>
        <taxon>Menoponidae</taxon>
        <taxon>Menopon</taxon>
    </lineage>
</organism>